<protein>
    <submittedName>
        <fullName evidence="1">Uncharacterized protein</fullName>
    </submittedName>
</protein>
<dbReference type="Ensembl" id="ENSRFET00010012895.1">
    <property type="protein sequence ID" value="ENSRFEP00010011788.1"/>
    <property type="gene ID" value="ENSRFEG00010007989.1"/>
</dbReference>
<evidence type="ECO:0000313" key="1">
    <source>
        <dbReference type="Ensembl" id="ENSRFEP00010011788.1"/>
    </source>
</evidence>
<keyword evidence="2" id="KW-1185">Reference proteome</keyword>
<name>A0A671EJ85_RHIFE</name>
<accession>A0A671EJ85</accession>
<dbReference type="Proteomes" id="UP000472240">
    <property type="component" value="Chromosome 2"/>
</dbReference>
<reference evidence="1 2" key="2">
    <citation type="journal article" date="2018" name="Annu Rev Anim Biosci">
        <title>Bat Biology, Genomes, and the Bat1K Project: To Generate Chromosome-Level Genomes for All Living Bat Species.</title>
        <authorList>
            <person name="Teeling E.C."/>
            <person name="Vernes S.C."/>
            <person name="Davalos L.M."/>
            <person name="Ray D.A."/>
            <person name="Gilbert M.T.P."/>
            <person name="Myers E."/>
        </authorList>
    </citation>
    <scope>NUCLEOTIDE SEQUENCE</scope>
</reference>
<reference evidence="2" key="3">
    <citation type="submission" date="2018-12" db="EMBL/GenBank/DDBJ databases">
        <title>G10K-VGP greater horseshoe bat female genome, primary haplotype.</title>
        <authorList>
            <person name="Teeling E."/>
            <person name="Myers G."/>
            <person name="Vernes S."/>
            <person name="Pippel M."/>
            <person name="Winkler S."/>
            <person name="Fedrigo O."/>
            <person name="Rhie A."/>
            <person name="Koren S."/>
            <person name="Phillippy A."/>
            <person name="Lewin H."/>
            <person name="Damas J."/>
            <person name="Howe K."/>
            <person name="Mountcastle J."/>
            <person name="Jarvis E.D."/>
        </authorList>
    </citation>
    <scope>NUCLEOTIDE SEQUENCE [LARGE SCALE GENOMIC DNA]</scope>
</reference>
<dbReference type="InParanoid" id="A0A671EJ85"/>
<evidence type="ECO:0000313" key="2">
    <source>
        <dbReference type="Proteomes" id="UP000472240"/>
    </source>
</evidence>
<reference evidence="1" key="4">
    <citation type="submission" date="2025-08" db="UniProtKB">
        <authorList>
            <consortium name="Ensembl"/>
        </authorList>
    </citation>
    <scope>IDENTIFICATION</scope>
</reference>
<sequence length="69" mass="7563">MRTPKDQEIGRVPRPQWAACLRVRKGSEASQQPTLRRPALPPLAAGGLVAMFQDLREGLQKENLAVSVA</sequence>
<reference evidence="1" key="5">
    <citation type="submission" date="2025-09" db="UniProtKB">
        <authorList>
            <consortium name="Ensembl"/>
        </authorList>
    </citation>
    <scope>IDENTIFICATION</scope>
</reference>
<proteinExistence type="predicted"/>
<dbReference type="AlphaFoldDB" id="A0A671EJ85"/>
<reference evidence="1 2" key="1">
    <citation type="journal article" date="2015" name="Annu Rev Anim Biosci">
        <title>The Genome 10K Project: a way forward.</title>
        <authorList>
            <person name="Koepfli K.P."/>
            <person name="Paten B."/>
            <person name="O'Brien S.J."/>
            <person name="Koepfli K.P."/>
            <person name="Paten B."/>
            <person name="Antunes A."/>
            <person name="Belov K."/>
            <person name="Bustamante C."/>
            <person name="Castoe T.A."/>
            <person name="Clawson H."/>
            <person name="Crawford A.J."/>
            <person name="Diekhans M."/>
            <person name="Distel D."/>
            <person name="Durbin R."/>
            <person name="Earl D."/>
            <person name="Fujita M.K."/>
            <person name="Gamble T."/>
            <person name="Georges A."/>
            <person name="Gemmell N."/>
            <person name="Gilbert M.T."/>
            <person name="Graves J.M."/>
            <person name="Green R.E."/>
            <person name="Hickey G."/>
            <person name="Jarvis E.D."/>
            <person name="Johnson W."/>
            <person name="Komissarov A."/>
            <person name="Korf I."/>
            <person name="Kuhn R."/>
            <person name="Larkin D.M."/>
            <person name="Lewin H."/>
            <person name="Lopez J.V."/>
            <person name="Ma J."/>
            <person name="Marques-Bonet T."/>
            <person name="Miller W."/>
            <person name="Murphy R."/>
            <person name="Pevzner P."/>
            <person name="Shapiro B."/>
            <person name="Steiner C."/>
            <person name="Tamazian G."/>
            <person name="Venkatesh B."/>
            <person name="Wang J."/>
            <person name="Wayne R."/>
            <person name="Wiley E."/>
            <person name="Yang H."/>
            <person name="Zhang G."/>
            <person name="Haussler D."/>
            <person name="Ryder O."/>
            <person name="O'Brien S.J."/>
        </authorList>
    </citation>
    <scope>NUCLEOTIDE SEQUENCE</scope>
</reference>
<organism evidence="1 2">
    <name type="scientific">Rhinolophus ferrumequinum</name>
    <name type="common">Greater horseshoe bat</name>
    <dbReference type="NCBI Taxonomy" id="59479"/>
    <lineage>
        <taxon>Eukaryota</taxon>
        <taxon>Metazoa</taxon>
        <taxon>Chordata</taxon>
        <taxon>Craniata</taxon>
        <taxon>Vertebrata</taxon>
        <taxon>Euteleostomi</taxon>
        <taxon>Mammalia</taxon>
        <taxon>Eutheria</taxon>
        <taxon>Laurasiatheria</taxon>
        <taxon>Chiroptera</taxon>
        <taxon>Yinpterochiroptera</taxon>
        <taxon>Rhinolophoidea</taxon>
        <taxon>Rhinolophidae</taxon>
        <taxon>Rhinolophinae</taxon>
        <taxon>Rhinolophus</taxon>
    </lineage>
</organism>